<dbReference type="InterPro" id="IPR047272">
    <property type="entry name" value="S49_SppA_C"/>
</dbReference>
<feature type="domain" description="Peptidase S49" evidence="5">
    <location>
        <begin position="68"/>
        <end position="218"/>
    </location>
</feature>
<dbReference type="NCBIfam" id="TIGR00706">
    <property type="entry name" value="SppA_dom"/>
    <property type="match status" value="1"/>
</dbReference>
<evidence type="ECO:0000256" key="4">
    <source>
        <dbReference type="ARBA" id="ARBA00022825"/>
    </source>
</evidence>
<keyword evidence="2" id="KW-0645">Protease</keyword>
<keyword evidence="3" id="KW-0378">Hydrolase</keyword>
<accession>A0A2W4WCR8</accession>
<keyword evidence="4" id="KW-0720">Serine protease</keyword>
<protein>
    <submittedName>
        <fullName evidence="6">Signal peptide peptidase SppA</fullName>
    </submittedName>
</protein>
<gene>
    <name evidence="6" type="primary">sppA</name>
    <name evidence="6" type="ORF">DCF25_03925</name>
</gene>
<dbReference type="Gene3D" id="3.90.226.10">
    <property type="entry name" value="2-enoyl-CoA Hydratase, Chain A, domain 1"/>
    <property type="match status" value="2"/>
</dbReference>
<dbReference type="Pfam" id="PF01343">
    <property type="entry name" value="Peptidase_S49"/>
    <property type="match status" value="1"/>
</dbReference>
<evidence type="ECO:0000256" key="2">
    <source>
        <dbReference type="ARBA" id="ARBA00022670"/>
    </source>
</evidence>
<dbReference type="SUPFAM" id="SSF52096">
    <property type="entry name" value="ClpP/crotonase"/>
    <property type="match status" value="1"/>
</dbReference>
<dbReference type="PANTHER" id="PTHR42987:SF7">
    <property type="entry name" value="SIGNAL PEPTIDE PEPTIDASE SPPA-RELATED"/>
    <property type="match status" value="1"/>
</dbReference>
<comment type="caution">
    <text evidence="6">The sequence shown here is derived from an EMBL/GenBank/DDBJ whole genome shotgun (WGS) entry which is preliminary data.</text>
</comment>
<dbReference type="GO" id="GO:0006508">
    <property type="term" value="P:proteolysis"/>
    <property type="evidence" value="ECO:0007669"/>
    <property type="project" value="UniProtKB-KW"/>
</dbReference>
<evidence type="ECO:0000259" key="5">
    <source>
        <dbReference type="Pfam" id="PF01343"/>
    </source>
</evidence>
<dbReference type="CDD" id="cd07023">
    <property type="entry name" value="S49_Sppa_N_C"/>
    <property type="match status" value="1"/>
</dbReference>
<dbReference type="GO" id="GO:0008236">
    <property type="term" value="F:serine-type peptidase activity"/>
    <property type="evidence" value="ECO:0007669"/>
    <property type="project" value="UniProtKB-KW"/>
</dbReference>
<name>A0A2W4WCR8_9CYAN</name>
<dbReference type="AlphaFoldDB" id="A0A2W4WCR8"/>
<proteinExistence type="inferred from homology"/>
<evidence type="ECO:0000313" key="7">
    <source>
        <dbReference type="Proteomes" id="UP000249354"/>
    </source>
</evidence>
<dbReference type="PANTHER" id="PTHR42987">
    <property type="entry name" value="PEPTIDASE S49"/>
    <property type="match status" value="1"/>
</dbReference>
<reference evidence="6 7" key="2">
    <citation type="submission" date="2018-06" db="EMBL/GenBank/DDBJ databases">
        <title>Metagenomic assembly of (sub)arctic Cyanobacteria and their associated microbiome from non-axenic cultures.</title>
        <authorList>
            <person name="Baurain D."/>
        </authorList>
    </citation>
    <scope>NUCLEOTIDE SEQUENCE [LARGE SCALE GENOMIC DNA]</scope>
    <source>
        <strain evidence="6">ULC129bin1</strain>
    </source>
</reference>
<evidence type="ECO:0000256" key="1">
    <source>
        <dbReference type="ARBA" id="ARBA00008683"/>
    </source>
</evidence>
<reference evidence="7" key="1">
    <citation type="submission" date="2018-04" db="EMBL/GenBank/DDBJ databases">
        <authorList>
            <person name="Cornet L."/>
        </authorList>
    </citation>
    <scope>NUCLEOTIDE SEQUENCE [LARGE SCALE GENOMIC DNA]</scope>
</reference>
<dbReference type="InterPro" id="IPR002142">
    <property type="entry name" value="Peptidase_S49"/>
</dbReference>
<evidence type="ECO:0000313" key="6">
    <source>
        <dbReference type="EMBL" id="PZO21961.1"/>
    </source>
</evidence>
<evidence type="ECO:0000256" key="3">
    <source>
        <dbReference type="ARBA" id="ARBA00022801"/>
    </source>
</evidence>
<comment type="similarity">
    <text evidence="1">Belongs to the peptidase S49 family.</text>
</comment>
<organism evidence="6 7">
    <name type="scientific">Leptolyngbya foveolarum</name>
    <dbReference type="NCBI Taxonomy" id="47253"/>
    <lineage>
        <taxon>Bacteria</taxon>
        <taxon>Bacillati</taxon>
        <taxon>Cyanobacteriota</taxon>
        <taxon>Cyanophyceae</taxon>
        <taxon>Leptolyngbyales</taxon>
        <taxon>Leptolyngbyaceae</taxon>
        <taxon>Leptolyngbya group</taxon>
        <taxon>Leptolyngbya</taxon>
    </lineage>
</organism>
<dbReference type="InterPro" id="IPR004635">
    <property type="entry name" value="Pept_S49_SppA"/>
</dbReference>
<dbReference type="Proteomes" id="UP000249354">
    <property type="component" value="Unassembled WGS sequence"/>
</dbReference>
<dbReference type="EMBL" id="QBMC01000015">
    <property type="protein sequence ID" value="PZO21961.1"/>
    <property type="molecule type" value="Genomic_DNA"/>
</dbReference>
<dbReference type="InterPro" id="IPR029045">
    <property type="entry name" value="ClpP/crotonase-like_dom_sf"/>
</dbReference>
<sequence length="285" mass="31274">MIWPFKPRYRKQVARIEIEGAIAGATRKRVLEALKEVEEKKFPALLLRIDSPGGTVGDSQEIYSALRKLQEKVKIVASFGNISASGGVYIGVGAHHIVSNPGTITGSIGVILRGNNIEKLLDRVGVSFKVIKSGPYKDILAFDRPLTSEEETILQSLIDVSYGQFVRTVAEGRNLSEDAVREFADGRVFTGEQAVSLGLVDRLGTEEDARRWAAELGGLDPEKAECYTFEEKKPLLSKLLPGSRTAFDALPDYMPATMSRIEFEVATSGLPLWMYQPSAARRISG</sequence>